<comment type="function">
    <text evidence="5">Bidirectionally degrades single-stranded DNA into large acid-insoluble oligonucleotides, which are then degraded further into small acid-soluble oligonucleotides.</text>
</comment>
<dbReference type="GO" id="GO:0009318">
    <property type="term" value="C:exodeoxyribonuclease VII complex"/>
    <property type="evidence" value="ECO:0007669"/>
    <property type="project" value="UniProtKB-UniRule"/>
</dbReference>
<gene>
    <name evidence="5 10" type="primary">xseA</name>
    <name evidence="10" type="ORF">FYJ60_05760</name>
</gene>
<feature type="domain" description="Exonuclease VII large subunit C-terminal" evidence="8">
    <location>
        <begin position="124"/>
        <end position="435"/>
    </location>
</feature>
<dbReference type="GO" id="GO:0006308">
    <property type="term" value="P:DNA catabolic process"/>
    <property type="evidence" value="ECO:0007669"/>
    <property type="project" value="UniProtKB-UniRule"/>
</dbReference>
<keyword evidence="1 5" id="KW-0963">Cytoplasm</keyword>
<accession>A0A7X2TPA3</accession>
<dbReference type="AlphaFoldDB" id="A0A7X2TPA3"/>
<dbReference type="CDD" id="cd04489">
    <property type="entry name" value="ExoVII_LU_OBF"/>
    <property type="match status" value="1"/>
</dbReference>
<comment type="subcellular location">
    <subcellularLocation>
        <location evidence="5 6">Cytoplasm</location>
    </subcellularLocation>
</comment>
<dbReference type="NCBIfam" id="TIGR00237">
    <property type="entry name" value="xseA"/>
    <property type="match status" value="1"/>
</dbReference>
<evidence type="ECO:0000256" key="7">
    <source>
        <dbReference type="SAM" id="Coils"/>
    </source>
</evidence>
<sequence length="447" mass="50509">MKERVYSVEQVNSYIRNMFSADYLLRRISVSGEISNCKYHSSGHIYFTLKDERSALSCVMFAGDRKGLGFSMKDGDRVVVTGSVDTYIRDGRYQLYAKKIMLQGAGVLYERFLALKAELEKKGLFDPARKKPIPGYVRQLGIVTAPTGAAVQDIRNISLRRNPYIQLFLYPAQVQGEGAAHSIATGIQVLDQLGLDCIIVGRGGGSIEDLWAFNEEEVAWAIYNCRTPVISAVGHETDTTIADFAADLRAPTPSAGAELAVADVAGVLRRLEQYRQRLTADMKEKIRGGREHTSQISARLRLVSPAHQIREKRQRLADLEDSLQSGERRILEDRKERLRRTAEQLRAQPERIIREKKQTLRIYQEKMRGRPERLLERSRHRLQILAERMEGLSPVRKLSQGYSYTSDKNGKNISSVARVKPGDMLHVTVRDGVIHGTVTEIEKKKVI</sequence>
<keyword evidence="2 5" id="KW-0540">Nuclease</keyword>
<dbReference type="EC" id="3.1.11.6" evidence="5"/>
<protein>
    <recommendedName>
        <fullName evidence="5">Exodeoxyribonuclease 7 large subunit</fullName>
        <ecNumber evidence="5">3.1.11.6</ecNumber>
    </recommendedName>
    <alternativeName>
        <fullName evidence="5">Exodeoxyribonuclease VII large subunit</fullName>
        <shortName evidence="5">Exonuclease VII large subunit</shortName>
    </alternativeName>
</protein>
<dbReference type="Pfam" id="PF13742">
    <property type="entry name" value="tRNA_anti_2"/>
    <property type="match status" value="1"/>
</dbReference>
<evidence type="ECO:0000313" key="11">
    <source>
        <dbReference type="Proteomes" id="UP000466864"/>
    </source>
</evidence>
<proteinExistence type="inferred from homology"/>
<dbReference type="GO" id="GO:0008855">
    <property type="term" value="F:exodeoxyribonuclease VII activity"/>
    <property type="evidence" value="ECO:0007669"/>
    <property type="project" value="UniProtKB-UniRule"/>
</dbReference>
<dbReference type="GO" id="GO:0003676">
    <property type="term" value="F:nucleic acid binding"/>
    <property type="evidence" value="ECO:0007669"/>
    <property type="project" value="InterPro"/>
</dbReference>
<feature type="domain" description="OB-fold nucleic acid binding" evidence="9">
    <location>
        <begin position="6"/>
        <end position="100"/>
    </location>
</feature>
<evidence type="ECO:0000313" key="10">
    <source>
        <dbReference type="EMBL" id="MST81818.1"/>
    </source>
</evidence>
<reference evidence="10 11" key="1">
    <citation type="submission" date="2019-08" db="EMBL/GenBank/DDBJ databases">
        <title>In-depth cultivation of the pig gut microbiome towards novel bacterial diversity and tailored functional studies.</title>
        <authorList>
            <person name="Wylensek D."/>
            <person name="Hitch T.C.A."/>
            <person name="Clavel T."/>
        </authorList>
    </citation>
    <scope>NUCLEOTIDE SEQUENCE [LARGE SCALE GENOMIC DNA]</scope>
    <source>
        <strain evidence="10 11">Oil+RF-744-WCA-WT-13</strain>
    </source>
</reference>
<comment type="similarity">
    <text evidence="5 6">Belongs to the XseA family.</text>
</comment>
<keyword evidence="3 5" id="KW-0378">Hydrolase</keyword>
<dbReference type="EMBL" id="VUMV01000003">
    <property type="protein sequence ID" value="MST81818.1"/>
    <property type="molecule type" value="Genomic_DNA"/>
</dbReference>
<evidence type="ECO:0000256" key="2">
    <source>
        <dbReference type="ARBA" id="ARBA00022722"/>
    </source>
</evidence>
<dbReference type="GO" id="GO:0005737">
    <property type="term" value="C:cytoplasm"/>
    <property type="evidence" value="ECO:0007669"/>
    <property type="project" value="UniProtKB-SubCell"/>
</dbReference>
<dbReference type="Gene3D" id="2.40.50.1010">
    <property type="match status" value="1"/>
</dbReference>
<evidence type="ECO:0000256" key="1">
    <source>
        <dbReference type="ARBA" id="ARBA00022490"/>
    </source>
</evidence>
<dbReference type="Proteomes" id="UP000466864">
    <property type="component" value="Unassembled WGS sequence"/>
</dbReference>
<comment type="catalytic activity">
    <reaction evidence="5 6">
        <text>Exonucleolytic cleavage in either 5'- to 3'- or 3'- to 5'-direction to yield nucleoside 5'-phosphates.</text>
        <dbReference type="EC" id="3.1.11.6"/>
    </reaction>
</comment>
<keyword evidence="4 5" id="KW-0269">Exonuclease</keyword>
<dbReference type="PANTHER" id="PTHR30008">
    <property type="entry name" value="EXODEOXYRIBONUCLEASE 7 LARGE SUBUNIT"/>
    <property type="match status" value="1"/>
</dbReference>
<dbReference type="InterPro" id="IPR003753">
    <property type="entry name" value="Exonuc_VII_L"/>
</dbReference>
<evidence type="ECO:0000256" key="5">
    <source>
        <dbReference type="HAMAP-Rule" id="MF_00378"/>
    </source>
</evidence>
<keyword evidence="7" id="KW-0175">Coiled coil</keyword>
<feature type="coiled-coil region" evidence="7">
    <location>
        <begin position="309"/>
        <end position="348"/>
    </location>
</feature>
<organism evidence="10 11">
    <name type="scientific">Bilifractor porci</name>
    <dbReference type="NCBI Taxonomy" id="2606636"/>
    <lineage>
        <taxon>Bacteria</taxon>
        <taxon>Bacillati</taxon>
        <taxon>Bacillota</taxon>
        <taxon>Clostridia</taxon>
        <taxon>Lachnospirales</taxon>
        <taxon>Lachnospiraceae</taxon>
        <taxon>Bilifractor</taxon>
    </lineage>
</organism>
<evidence type="ECO:0000256" key="3">
    <source>
        <dbReference type="ARBA" id="ARBA00022801"/>
    </source>
</evidence>
<dbReference type="InterPro" id="IPR025824">
    <property type="entry name" value="OB-fold_nuc-bd_dom"/>
</dbReference>
<evidence type="ECO:0000259" key="9">
    <source>
        <dbReference type="Pfam" id="PF13742"/>
    </source>
</evidence>
<evidence type="ECO:0000256" key="6">
    <source>
        <dbReference type="RuleBase" id="RU004355"/>
    </source>
</evidence>
<comment type="caution">
    <text evidence="10">The sequence shown here is derived from an EMBL/GenBank/DDBJ whole genome shotgun (WGS) entry which is preliminary data.</text>
</comment>
<keyword evidence="11" id="KW-1185">Reference proteome</keyword>
<dbReference type="Pfam" id="PF02601">
    <property type="entry name" value="Exonuc_VII_L"/>
    <property type="match status" value="1"/>
</dbReference>
<comment type="subunit">
    <text evidence="5">Heterooligomer composed of large and small subunits.</text>
</comment>
<evidence type="ECO:0000259" key="8">
    <source>
        <dbReference type="Pfam" id="PF02601"/>
    </source>
</evidence>
<dbReference type="InterPro" id="IPR020579">
    <property type="entry name" value="Exonuc_VII_lsu_C"/>
</dbReference>
<name>A0A7X2TPA3_9FIRM</name>
<dbReference type="PANTHER" id="PTHR30008:SF0">
    <property type="entry name" value="EXODEOXYRIBONUCLEASE 7 LARGE SUBUNIT"/>
    <property type="match status" value="1"/>
</dbReference>
<evidence type="ECO:0000256" key="4">
    <source>
        <dbReference type="ARBA" id="ARBA00022839"/>
    </source>
</evidence>
<dbReference type="HAMAP" id="MF_00378">
    <property type="entry name" value="Exonuc_7_L"/>
    <property type="match status" value="1"/>
</dbReference>